<sequence>MAKSIYQIQVALVGSKPKIWRRVLIPSDMPLSDVHKVIQTAMGWANSHLHQFVKGKKYYAPVVEDDDSWDDTDSIDYKDILVSDLLKAVKDKMEYEYDFGDGWEHTVELEAILPVDESAVYPFCVDGKMNCPVEDSGGVGGYQHMLAVLKDTAHEEYAEYMEWLGGDLDPTYFEKDEINEMFRMTDYGCLDMSF</sequence>
<dbReference type="InterPro" id="IPR012912">
    <property type="entry name" value="Plasmid_pRiA4b_Orf3-like"/>
</dbReference>
<dbReference type="RefSeq" id="WP_092436761.1">
    <property type="nucleotide sequence ID" value="NZ_FMYP01000014.1"/>
</dbReference>
<proteinExistence type="predicted"/>
<protein>
    <submittedName>
        <fullName evidence="2">PRiA4b ORF-3-like protein</fullName>
    </submittedName>
</protein>
<accession>A0A1G6I5J0</accession>
<evidence type="ECO:0000313" key="3">
    <source>
        <dbReference type="Proteomes" id="UP000199452"/>
    </source>
</evidence>
<evidence type="ECO:0000313" key="2">
    <source>
        <dbReference type="EMBL" id="SDC01305.1"/>
    </source>
</evidence>
<evidence type="ECO:0000259" key="1">
    <source>
        <dbReference type="Pfam" id="PF07929"/>
    </source>
</evidence>
<reference evidence="2 3" key="1">
    <citation type="submission" date="2016-09" db="EMBL/GenBank/DDBJ databases">
        <authorList>
            <person name="Capua I."/>
            <person name="De Benedictis P."/>
            <person name="Joannis T."/>
            <person name="Lombin L.H."/>
            <person name="Cattoli G."/>
        </authorList>
    </citation>
    <scope>NUCLEOTIDE SEQUENCE [LARGE SCALE GENOMIC DNA]</scope>
    <source>
        <strain evidence="2 3">A7P-90m</strain>
    </source>
</reference>
<dbReference type="AlphaFoldDB" id="A0A1G6I5J0"/>
<gene>
    <name evidence="2" type="ORF">SAMN05216323_101453</name>
</gene>
<dbReference type="Gene3D" id="3.10.290.30">
    <property type="entry name" value="MM3350-like"/>
    <property type="match status" value="1"/>
</dbReference>
<dbReference type="SUPFAM" id="SSF159941">
    <property type="entry name" value="MM3350-like"/>
    <property type="match status" value="1"/>
</dbReference>
<dbReference type="EMBL" id="FMYP01000014">
    <property type="protein sequence ID" value="SDC01305.1"/>
    <property type="molecule type" value="Genomic_DNA"/>
</dbReference>
<organism evidence="2 3">
    <name type="scientific">Williamwhitmania taraxaci</name>
    <dbReference type="NCBI Taxonomy" id="1640674"/>
    <lineage>
        <taxon>Bacteria</taxon>
        <taxon>Pseudomonadati</taxon>
        <taxon>Bacteroidota</taxon>
        <taxon>Bacteroidia</taxon>
        <taxon>Bacteroidales</taxon>
        <taxon>Williamwhitmaniaceae</taxon>
        <taxon>Williamwhitmania</taxon>
    </lineage>
</organism>
<feature type="domain" description="Plasmid pRiA4b Orf3-like" evidence="1">
    <location>
        <begin position="5"/>
        <end position="176"/>
    </location>
</feature>
<dbReference type="PANTHER" id="PTHR41878:SF1">
    <property type="entry name" value="TNPR PROTEIN"/>
    <property type="match status" value="1"/>
</dbReference>
<keyword evidence="3" id="KW-1185">Reference proteome</keyword>
<dbReference type="Pfam" id="PF07929">
    <property type="entry name" value="PRiA4_ORF3"/>
    <property type="match status" value="1"/>
</dbReference>
<name>A0A1G6I5J0_9BACT</name>
<dbReference type="OrthoDB" id="9801392at2"/>
<dbReference type="STRING" id="1640674.SAMN05216323_101453"/>
<dbReference type="InterPro" id="IPR024047">
    <property type="entry name" value="MM3350-like_sf"/>
</dbReference>
<dbReference type="PANTHER" id="PTHR41878">
    <property type="entry name" value="LEXA REPRESSOR-RELATED"/>
    <property type="match status" value="1"/>
</dbReference>
<dbReference type="Proteomes" id="UP000199452">
    <property type="component" value="Unassembled WGS sequence"/>
</dbReference>